<name>A0A0R1WHV8_9LACO</name>
<sequence>MSSAKYRKNLTKINGNLCDTIKVVKRRLVKLTKLILKRIYDKDLPSGYRVLVDRLWPRGMSKVRADLGLWAKEIAPSAELRKWFGHDSEKYAEFKNKYLAEIKANPYTEEFLTDLTEALKKQDVLILYSAKDEEHNDAVVLMEYLNSKI</sequence>
<dbReference type="Proteomes" id="UP000051302">
    <property type="component" value="Unassembled WGS sequence"/>
</dbReference>
<dbReference type="InterPro" id="IPR052552">
    <property type="entry name" value="YeaO-like"/>
</dbReference>
<dbReference type="EMBL" id="AZFV01000038">
    <property type="protein sequence ID" value="KRM14486.1"/>
    <property type="molecule type" value="Genomic_DNA"/>
</dbReference>
<proteinExistence type="predicted"/>
<protein>
    <recommendedName>
        <fullName evidence="3">Uroporphyrin-III C-methyltransferase</fullName>
    </recommendedName>
</protein>
<accession>A0A0R1WHV8</accession>
<dbReference type="STRING" id="1423774.FD31_GL001820"/>
<keyword evidence="2" id="KW-1185">Reference proteome</keyword>
<comment type="caution">
    <text evidence="1">The sequence shown here is derived from an EMBL/GenBank/DDBJ whole genome shotgun (WGS) entry which is preliminary data.</text>
</comment>
<gene>
    <name evidence="1" type="ORF">FD31_GL001820</name>
</gene>
<dbReference type="Pfam" id="PF22752">
    <property type="entry name" value="DUF488-N3i"/>
    <property type="match status" value="1"/>
</dbReference>
<dbReference type="PANTHER" id="PTHR36849">
    <property type="entry name" value="CYTOPLASMIC PROTEIN-RELATED"/>
    <property type="match status" value="1"/>
</dbReference>
<dbReference type="PANTHER" id="PTHR36849:SF1">
    <property type="entry name" value="CYTOPLASMIC PROTEIN"/>
    <property type="match status" value="1"/>
</dbReference>
<reference evidence="1 2" key="1">
    <citation type="journal article" date="2015" name="Genome Announc.">
        <title>Expanding the biotechnology potential of lactobacilli through comparative genomics of 213 strains and associated genera.</title>
        <authorList>
            <person name="Sun Z."/>
            <person name="Harris H.M."/>
            <person name="McCann A."/>
            <person name="Guo C."/>
            <person name="Argimon S."/>
            <person name="Zhang W."/>
            <person name="Yang X."/>
            <person name="Jeffery I.B."/>
            <person name="Cooney J.C."/>
            <person name="Kagawa T.F."/>
            <person name="Liu W."/>
            <person name="Song Y."/>
            <person name="Salvetti E."/>
            <person name="Wrobel A."/>
            <person name="Rasinkangas P."/>
            <person name="Parkhill J."/>
            <person name="Rea M.C."/>
            <person name="O'Sullivan O."/>
            <person name="Ritari J."/>
            <person name="Douillard F.P."/>
            <person name="Paul Ross R."/>
            <person name="Yang R."/>
            <person name="Briner A.E."/>
            <person name="Felis G.E."/>
            <person name="de Vos W.M."/>
            <person name="Barrangou R."/>
            <person name="Klaenhammer T.R."/>
            <person name="Caufield P.W."/>
            <person name="Cui Y."/>
            <person name="Zhang H."/>
            <person name="O'Toole P.W."/>
        </authorList>
    </citation>
    <scope>NUCLEOTIDE SEQUENCE [LARGE SCALE GENOMIC DNA]</scope>
    <source>
        <strain evidence="1 2">DSM 16982</strain>
    </source>
</reference>
<dbReference type="PATRIC" id="fig|1423774.3.peg.1892"/>
<dbReference type="AlphaFoldDB" id="A0A0R1WHV8"/>
<evidence type="ECO:0008006" key="3">
    <source>
        <dbReference type="Google" id="ProtNLM"/>
    </source>
</evidence>
<evidence type="ECO:0000313" key="2">
    <source>
        <dbReference type="Proteomes" id="UP000051302"/>
    </source>
</evidence>
<organism evidence="1 2">
    <name type="scientific">Companilactobacillus nantensis DSM 16982</name>
    <dbReference type="NCBI Taxonomy" id="1423774"/>
    <lineage>
        <taxon>Bacteria</taxon>
        <taxon>Bacillati</taxon>
        <taxon>Bacillota</taxon>
        <taxon>Bacilli</taxon>
        <taxon>Lactobacillales</taxon>
        <taxon>Lactobacillaceae</taxon>
        <taxon>Companilactobacillus</taxon>
    </lineage>
</organism>
<evidence type="ECO:0000313" key="1">
    <source>
        <dbReference type="EMBL" id="KRM14486.1"/>
    </source>
</evidence>